<reference evidence="1" key="1">
    <citation type="journal article" date="2014" name="Front. Microbiol.">
        <title>High frequency of phylogenetically diverse reductive dehalogenase-homologous genes in deep subseafloor sedimentary metagenomes.</title>
        <authorList>
            <person name="Kawai M."/>
            <person name="Futagami T."/>
            <person name="Toyoda A."/>
            <person name="Takaki Y."/>
            <person name="Nishi S."/>
            <person name="Hori S."/>
            <person name="Arai W."/>
            <person name="Tsubouchi T."/>
            <person name="Morono Y."/>
            <person name="Uchiyama I."/>
            <person name="Ito T."/>
            <person name="Fujiyama A."/>
            <person name="Inagaki F."/>
            <person name="Takami H."/>
        </authorList>
    </citation>
    <scope>NUCLEOTIDE SEQUENCE</scope>
    <source>
        <strain evidence="1">Expedition CK06-06</strain>
    </source>
</reference>
<protein>
    <submittedName>
        <fullName evidence="1">Uncharacterized protein</fullName>
    </submittedName>
</protein>
<dbReference type="AlphaFoldDB" id="X0YF36"/>
<accession>X0YF36</accession>
<dbReference type="EMBL" id="BART01008494">
    <property type="protein sequence ID" value="GAG54559.1"/>
    <property type="molecule type" value="Genomic_DNA"/>
</dbReference>
<evidence type="ECO:0000313" key="1">
    <source>
        <dbReference type="EMBL" id="GAG54559.1"/>
    </source>
</evidence>
<name>X0YF36_9ZZZZ</name>
<gene>
    <name evidence="1" type="ORF">S01H4_19094</name>
</gene>
<sequence>GEGRITTGITSEGIYSVLVGETNMVAARFWTPDLLQLDVYASEIQPTDILDYVEDFIIITKSHLFLDRTDTIQQLL</sequence>
<proteinExistence type="predicted"/>
<feature type="non-terminal residue" evidence="1">
    <location>
        <position position="1"/>
    </location>
</feature>
<organism evidence="1">
    <name type="scientific">marine sediment metagenome</name>
    <dbReference type="NCBI Taxonomy" id="412755"/>
    <lineage>
        <taxon>unclassified sequences</taxon>
        <taxon>metagenomes</taxon>
        <taxon>ecological metagenomes</taxon>
    </lineage>
</organism>
<comment type="caution">
    <text evidence="1">The sequence shown here is derived from an EMBL/GenBank/DDBJ whole genome shotgun (WGS) entry which is preliminary data.</text>
</comment>